<dbReference type="AlphaFoldDB" id="A0A7V2T0R9"/>
<dbReference type="EMBL" id="DRMS01000266">
    <property type="protein sequence ID" value="HFC92575.1"/>
    <property type="molecule type" value="Genomic_DNA"/>
</dbReference>
<dbReference type="Proteomes" id="UP000885750">
    <property type="component" value="Unassembled WGS sequence"/>
</dbReference>
<comment type="caution">
    <text evidence="2">The sequence shown here is derived from an EMBL/GenBank/DDBJ whole genome shotgun (WGS) entry which is preliminary data.</text>
</comment>
<organism evidence="2">
    <name type="scientific">Leucothrix mucor</name>
    <dbReference type="NCBI Taxonomy" id="45248"/>
    <lineage>
        <taxon>Bacteria</taxon>
        <taxon>Pseudomonadati</taxon>
        <taxon>Pseudomonadota</taxon>
        <taxon>Gammaproteobacteria</taxon>
        <taxon>Thiotrichales</taxon>
        <taxon>Thiotrichaceae</taxon>
        <taxon>Leucothrix</taxon>
    </lineage>
</organism>
<sequence>MNNNDQTDKEGLPYPVWEFNYKPERYIHKSWLHALPNGELIDKLMGEGRDTERLSNYLISQLGFDGKFFFDFSNTSSQLALWSASDLKRLVMYTGLCCHYKDIKLLIIREKVLEVRNYLGDEMYNFAMKRAASFMDFQPDILDFSDKVHLNNRVIISGLVCLHSYMRRFPTAFMKRVIIKLPREWFEHMVKYTPQITKHENKKLACIQVIEKVMHEIKHDSKANEESSGNKIVGNEISKKDR</sequence>
<protein>
    <submittedName>
        <fullName evidence="2">Uncharacterized protein</fullName>
    </submittedName>
</protein>
<dbReference type="InterPro" id="IPR009510">
    <property type="entry name" value="T3SS_K"/>
</dbReference>
<proteinExistence type="predicted"/>
<dbReference type="Pfam" id="PF06578">
    <property type="entry name" value="YscK"/>
    <property type="match status" value="1"/>
</dbReference>
<accession>A0A7V2T0R9</accession>
<reference evidence="2" key="1">
    <citation type="journal article" date="2020" name="mSystems">
        <title>Genome- and Community-Level Interaction Insights into Carbon Utilization and Element Cycling Functions of Hydrothermarchaeota in Hydrothermal Sediment.</title>
        <authorList>
            <person name="Zhou Z."/>
            <person name="Liu Y."/>
            <person name="Xu W."/>
            <person name="Pan J."/>
            <person name="Luo Z.H."/>
            <person name="Li M."/>
        </authorList>
    </citation>
    <scope>NUCLEOTIDE SEQUENCE [LARGE SCALE GENOMIC DNA]</scope>
    <source>
        <strain evidence="2">HyVt-493</strain>
    </source>
</reference>
<name>A0A7V2T0R9_LEUMU</name>
<gene>
    <name evidence="2" type="ORF">ENJ51_07155</name>
</gene>
<feature type="region of interest" description="Disordered" evidence="1">
    <location>
        <begin position="220"/>
        <end position="242"/>
    </location>
</feature>
<evidence type="ECO:0000256" key="1">
    <source>
        <dbReference type="SAM" id="MobiDB-lite"/>
    </source>
</evidence>
<evidence type="ECO:0000313" key="2">
    <source>
        <dbReference type="EMBL" id="HFC92575.1"/>
    </source>
</evidence>